<dbReference type="CDD" id="cd11616">
    <property type="entry name" value="SAF_DH_OX_like"/>
    <property type="match status" value="1"/>
</dbReference>
<dbReference type="SMART" id="SM00858">
    <property type="entry name" value="SAF"/>
    <property type="match status" value="1"/>
</dbReference>
<dbReference type="HOGENOM" id="CLU_046102_0_0_9"/>
<dbReference type="SUPFAM" id="SSF51735">
    <property type="entry name" value="NAD(P)-binding Rossmann-fold domains"/>
    <property type="match status" value="1"/>
</dbReference>
<dbReference type="Pfam" id="PF21135">
    <property type="entry name" value="DRL_cat"/>
    <property type="match status" value="1"/>
</dbReference>
<comment type="caution">
    <text evidence="2">The sequence shown here is derived from an EMBL/GenBank/DDBJ whole genome shotgun (WGS) entry which is preliminary data.</text>
</comment>
<protein>
    <recommendedName>
        <fullName evidence="1">SAF domain-containing protein</fullName>
    </recommendedName>
</protein>
<dbReference type="InterPro" id="IPR013974">
    <property type="entry name" value="SAF"/>
</dbReference>
<accession>E0NMI0</accession>
<reference evidence="2 3" key="1">
    <citation type="submission" date="2010-07" db="EMBL/GenBank/DDBJ databases">
        <authorList>
            <person name="Muzny D."/>
            <person name="Qin X."/>
            <person name="Deng J."/>
            <person name="Jiang H."/>
            <person name="Liu Y."/>
            <person name="Qu J."/>
            <person name="Song X.-Z."/>
            <person name="Zhang L."/>
            <person name="Thornton R."/>
            <person name="Coyle M."/>
            <person name="Francisco L."/>
            <person name="Jackson L."/>
            <person name="Javaid M."/>
            <person name="Korchina V."/>
            <person name="Kovar C."/>
            <person name="Mata R."/>
            <person name="Mathew T."/>
            <person name="Ngo R."/>
            <person name="Nguyen L."/>
            <person name="Nguyen N."/>
            <person name="Okwuonu G."/>
            <person name="Ongeri F."/>
            <person name="Pham C."/>
            <person name="Simmons D."/>
            <person name="Wilczek-Boney K."/>
            <person name="Hale W."/>
            <person name="Jakkamsetti A."/>
            <person name="Pham P."/>
            <person name="Ruth R."/>
            <person name="San Lucas F."/>
            <person name="Warren J."/>
            <person name="Zhang J."/>
            <person name="Zhao Z."/>
            <person name="Zhou C."/>
            <person name="Zhu D."/>
            <person name="Lee S."/>
            <person name="Bess C."/>
            <person name="Blankenburg K."/>
            <person name="Forbes L."/>
            <person name="Fu Q."/>
            <person name="Gubbala S."/>
            <person name="Hirani K."/>
            <person name="Jayaseelan J.C."/>
            <person name="Lara F."/>
            <person name="Munidasa M."/>
            <person name="Palculict T."/>
            <person name="Patil S."/>
            <person name="Pu L.-L."/>
            <person name="Saada N."/>
            <person name="Tang L."/>
            <person name="Weissenberger G."/>
            <person name="Zhu Y."/>
            <person name="Hemphill L."/>
            <person name="Shang Y."/>
            <person name="Youmans B."/>
            <person name="Ayvaz T."/>
            <person name="Ross M."/>
            <person name="Santibanez J."/>
            <person name="Aqrawi P."/>
            <person name="Gross S."/>
            <person name="Joshi V."/>
            <person name="Fowler G."/>
            <person name="Nazareth L."/>
            <person name="Reid J."/>
            <person name="Worley K."/>
            <person name="Petrosino J."/>
            <person name="Highlander S."/>
            <person name="Gibbs R."/>
        </authorList>
    </citation>
    <scope>NUCLEOTIDE SEQUENCE [LARGE SCALE GENOMIC DNA]</scope>
    <source>
        <strain evidence="2 3">ATCC BAA-1640</strain>
    </source>
</reference>
<evidence type="ECO:0000313" key="2">
    <source>
        <dbReference type="EMBL" id="EFM25043.1"/>
    </source>
</evidence>
<feature type="domain" description="SAF" evidence="1">
    <location>
        <begin position="353"/>
        <end position="419"/>
    </location>
</feature>
<dbReference type="Proteomes" id="UP000003280">
    <property type="component" value="Unassembled WGS sequence"/>
</dbReference>
<dbReference type="Gene3D" id="3.40.50.720">
    <property type="entry name" value="NAD(P)-binding Rossmann-like Domain"/>
    <property type="match status" value="1"/>
</dbReference>
<gene>
    <name evidence="2" type="ORF">HMPREF9225_1402</name>
</gene>
<dbReference type="EMBL" id="AEEH01000046">
    <property type="protein sequence ID" value="EFM25043.1"/>
    <property type="molecule type" value="Genomic_DNA"/>
</dbReference>
<name>E0NMI0_9FIRM</name>
<dbReference type="eggNOG" id="COG4091">
    <property type="taxonomic scope" value="Bacteria"/>
</dbReference>
<proteinExistence type="predicted"/>
<dbReference type="PANTHER" id="PTHR37850:SF2">
    <property type="entry name" value="SAF DOMAIN PROTEIN"/>
    <property type="match status" value="1"/>
</dbReference>
<evidence type="ECO:0000259" key="1">
    <source>
        <dbReference type="SMART" id="SM00858"/>
    </source>
</evidence>
<dbReference type="InterPro" id="IPR048423">
    <property type="entry name" value="DRL_cat"/>
</dbReference>
<sequence length="440" mass="48388">MSPHLLFDGGKMFYLNKKMKEFGTIRVSIVGLGLMGGSLLDQLLRLEGFRPTIVAARDKNRIIKKLESLNISENDYVFTDDIVEAISAYERNLLVATTNIELSTMRIFADCVCDATGSVELGCDITVKALNNKVHVVSLNVEMDATVGPILNKIAKDNNVVYSGSYGDEPGSIIELYEFAKFSGFEVLHLGKGKNNKLNNYATNEMLRDEAISKGLSPRMLTSFVDGTNTMIELNAVCNATGFKPDVDGCHFIESSPKDLVDNFKLKEDGGVFNKTGTVDFVKGIHPGVFAIVKPCSEIMNYEMKFLQMGEGPNYSIYRPYHLTSIETPISIAKAVVLEESSIAPIEGAPFAETVAVAKRDIKKGEKIEGIGSDMIFGTLVDVDKSRSEDLVPIGLITEKTIAKEDIKKGVLICYNMIELDYNSSVIKLKSLQNNLTKEL</sequence>
<keyword evidence="3" id="KW-1185">Reference proteome</keyword>
<dbReference type="AlphaFoldDB" id="E0NMI0"/>
<organism evidence="2 3">
    <name type="scientific">Peptoniphilus duerdenii ATCC BAA-1640</name>
    <dbReference type="NCBI Taxonomy" id="862517"/>
    <lineage>
        <taxon>Bacteria</taxon>
        <taxon>Bacillati</taxon>
        <taxon>Bacillota</taxon>
        <taxon>Tissierellia</taxon>
        <taxon>Tissierellales</taxon>
        <taxon>Peptoniphilaceae</taxon>
        <taxon>Peptoniphilus</taxon>
    </lineage>
</organism>
<dbReference type="STRING" id="862517.HMPREF9225_1402"/>
<dbReference type="PANTHER" id="PTHR37850">
    <property type="entry name" value="STRU PROTEIN"/>
    <property type="match status" value="1"/>
</dbReference>
<dbReference type="InterPro" id="IPR036291">
    <property type="entry name" value="NAD(P)-bd_dom_sf"/>
</dbReference>
<evidence type="ECO:0000313" key="3">
    <source>
        <dbReference type="Proteomes" id="UP000003280"/>
    </source>
</evidence>